<dbReference type="RefSeq" id="WP_056982182.1">
    <property type="nucleotide sequence ID" value="NZ_BKAM01000013.1"/>
</dbReference>
<proteinExistence type="predicted"/>
<sequence>MLANLKLHRSTYIFLAIWAALAIVFCAMTYKAQPLTVTFMRNDSRILQGLLRGIILLAVYVVFSLIPYRFAVLIPNLAYFGLLVTYIWQLVFIAMGSSMAGIGADFAFVIVYALLVYCATITAFQIIERVKSSRSVYYFHKWSKTTKKVLFAHWLPLIVLICGYAFLWATVNPG</sequence>
<gene>
    <name evidence="2" type="ORF">LRA02_11360</name>
</gene>
<keyword evidence="1" id="KW-0812">Transmembrane</keyword>
<dbReference type="OrthoDB" id="2323599at2"/>
<accession>A0A512PM44</accession>
<reference evidence="2 3" key="1">
    <citation type="submission" date="2019-07" db="EMBL/GenBank/DDBJ databases">
        <title>Whole genome shotgun sequence of Lactobacillus rapi NBRC 109618.</title>
        <authorList>
            <person name="Hosoyama A."/>
            <person name="Uohara A."/>
            <person name="Ohji S."/>
            <person name="Ichikawa N."/>
        </authorList>
    </citation>
    <scope>NUCLEOTIDE SEQUENCE [LARGE SCALE GENOMIC DNA]</scope>
    <source>
        <strain evidence="2 3">NBRC 109618</strain>
    </source>
</reference>
<name>A0A512PM44_9LACO</name>
<dbReference type="AlphaFoldDB" id="A0A512PM44"/>
<keyword evidence="1" id="KW-1133">Transmembrane helix</keyword>
<feature type="transmembrane region" description="Helical" evidence="1">
    <location>
        <begin position="12"/>
        <end position="30"/>
    </location>
</feature>
<dbReference type="Proteomes" id="UP000321569">
    <property type="component" value="Unassembled WGS sequence"/>
</dbReference>
<feature type="transmembrane region" description="Helical" evidence="1">
    <location>
        <begin position="77"/>
        <end position="100"/>
    </location>
</feature>
<evidence type="ECO:0000313" key="2">
    <source>
        <dbReference type="EMBL" id="GEP72268.1"/>
    </source>
</evidence>
<organism evidence="2 3">
    <name type="scientific">Lentilactobacillus rapi</name>
    <dbReference type="NCBI Taxonomy" id="481723"/>
    <lineage>
        <taxon>Bacteria</taxon>
        <taxon>Bacillati</taxon>
        <taxon>Bacillota</taxon>
        <taxon>Bacilli</taxon>
        <taxon>Lactobacillales</taxon>
        <taxon>Lactobacillaceae</taxon>
        <taxon>Lentilactobacillus</taxon>
    </lineage>
</organism>
<evidence type="ECO:0000256" key="1">
    <source>
        <dbReference type="SAM" id="Phobius"/>
    </source>
</evidence>
<dbReference type="EMBL" id="BKAM01000013">
    <property type="protein sequence ID" value="GEP72268.1"/>
    <property type="molecule type" value="Genomic_DNA"/>
</dbReference>
<comment type="caution">
    <text evidence="2">The sequence shown here is derived from an EMBL/GenBank/DDBJ whole genome shotgun (WGS) entry which is preliminary data.</text>
</comment>
<feature type="transmembrane region" description="Helical" evidence="1">
    <location>
        <begin position="149"/>
        <end position="171"/>
    </location>
</feature>
<dbReference type="STRING" id="1423795.FD12_GL002292"/>
<protein>
    <submittedName>
        <fullName evidence="2">Uncharacterized protein</fullName>
    </submittedName>
</protein>
<feature type="transmembrane region" description="Helical" evidence="1">
    <location>
        <begin position="106"/>
        <end position="128"/>
    </location>
</feature>
<keyword evidence="1" id="KW-0472">Membrane</keyword>
<evidence type="ECO:0000313" key="3">
    <source>
        <dbReference type="Proteomes" id="UP000321569"/>
    </source>
</evidence>
<feature type="transmembrane region" description="Helical" evidence="1">
    <location>
        <begin position="50"/>
        <end position="70"/>
    </location>
</feature>